<dbReference type="Pfam" id="PF07610">
    <property type="entry name" value="DUF1573"/>
    <property type="match status" value="1"/>
</dbReference>
<dbReference type="RefSeq" id="WP_024980454.1">
    <property type="nucleotide sequence ID" value="NZ_CBCRUM010000004.1"/>
</dbReference>
<dbReference type="PANTHER" id="PTHR37833:SF1">
    <property type="entry name" value="SIGNAL PEPTIDE PROTEIN"/>
    <property type="match status" value="1"/>
</dbReference>
<dbReference type="InterPro" id="IPR011467">
    <property type="entry name" value="DUF1573"/>
</dbReference>
<sequence>MKKIITLLLVFGFGIATTSAQETAKKLKKAKTTTAKVQGAGLVFKTETLDYGTIARGSDGKREFTFTNNGNAPLIISNAQGSCGCTVPSIPREPILPGKSSSIGVSYDTNRVGAFTKTVTVTSNAAGQPSKVLTIKGTVTAEGVKS</sequence>
<evidence type="ECO:0000313" key="2">
    <source>
        <dbReference type="EMBL" id="SFM57459.1"/>
    </source>
</evidence>
<keyword evidence="3" id="KW-1185">Reference proteome</keyword>
<dbReference type="PANTHER" id="PTHR37833">
    <property type="entry name" value="LIPOPROTEIN-RELATED"/>
    <property type="match status" value="1"/>
</dbReference>
<gene>
    <name evidence="2" type="ORF">SAMN05444143_101585</name>
</gene>
<dbReference type="InterPro" id="IPR013783">
    <property type="entry name" value="Ig-like_fold"/>
</dbReference>
<reference evidence="3" key="1">
    <citation type="submission" date="2016-10" db="EMBL/GenBank/DDBJ databases">
        <authorList>
            <person name="Varghese N."/>
            <person name="Submissions S."/>
        </authorList>
    </citation>
    <scope>NUCLEOTIDE SEQUENCE [LARGE SCALE GENOMIC DNA]</scope>
    <source>
        <strain evidence="3">DSM 4002</strain>
    </source>
</reference>
<dbReference type="AlphaFoldDB" id="A0A1I4RYY9"/>
<accession>A0A1I4RYY9</accession>
<feature type="signal peptide" evidence="1">
    <location>
        <begin position="1"/>
        <end position="20"/>
    </location>
</feature>
<dbReference type="EMBL" id="FOUT01000001">
    <property type="protein sequence ID" value="SFM57459.1"/>
    <property type="molecule type" value="Genomic_DNA"/>
</dbReference>
<evidence type="ECO:0008006" key="4">
    <source>
        <dbReference type="Google" id="ProtNLM"/>
    </source>
</evidence>
<keyword evidence="1" id="KW-0732">Signal</keyword>
<evidence type="ECO:0000313" key="3">
    <source>
        <dbReference type="Proteomes" id="UP000182961"/>
    </source>
</evidence>
<proteinExistence type="predicted"/>
<evidence type="ECO:0000256" key="1">
    <source>
        <dbReference type="SAM" id="SignalP"/>
    </source>
</evidence>
<organism evidence="2 3">
    <name type="scientific">Flavobacterium succinicans</name>
    <dbReference type="NCBI Taxonomy" id="29536"/>
    <lineage>
        <taxon>Bacteria</taxon>
        <taxon>Pseudomonadati</taxon>
        <taxon>Bacteroidota</taxon>
        <taxon>Flavobacteriia</taxon>
        <taxon>Flavobacteriales</taxon>
        <taxon>Flavobacteriaceae</taxon>
        <taxon>Flavobacterium</taxon>
    </lineage>
</organism>
<feature type="chain" id="PRO_5010184087" description="DUF1573 domain-containing protein" evidence="1">
    <location>
        <begin position="21"/>
        <end position="146"/>
    </location>
</feature>
<dbReference type="Proteomes" id="UP000182961">
    <property type="component" value="Unassembled WGS sequence"/>
</dbReference>
<protein>
    <recommendedName>
        <fullName evidence="4">DUF1573 domain-containing protein</fullName>
    </recommendedName>
</protein>
<dbReference type="eggNOG" id="ENOG5031NHZ">
    <property type="taxonomic scope" value="Bacteria"/>
</dbReference>
<name>A0A1I4RYY9_9FLAO</name>
<dbReference type="Gene3D" id="2.60.40.10">
    <property type="entry name" value="Immunoglobulins"/>
    <property type="match status" value="1"/>
</dbReference>